<evidence type="ECO:0000313" key="6">
    <source>
        <dbReference type="EMBL" id="RKT72305.1"/>
    </source>
</evidence>
<keyword evidence="7" id="KW-1185">Reference proteome</keyword>
<dbReference type="OrthoDB" id="4512679at2"/>
<dbReference type="Pfam" id="PF03466">
    <property type="entry name" value="LysR_substrate"/>
    <property type="match status" value="1"/>
</dbReference>
<evidence type="ECO:0000256" key="1">
    <source>
        <dbReference type="ARBA" id="ARBA00009437"/>
    </source>
</evidence>
<evidence type="ECO:0000256" key="3">
    <source>
        <dbReference type="ARBA" id="ARBA00023125"/>
    </source>
</evidence>
<dbReference type="EMBL" id="RBXR01000001">
    <property type="protein sequence ID" value="RKT72305.1"/>
    <property type="molecule type" value="Genomic_DNA"/>
</dbReference>
<feature type="domain" description="HTH lysR-type" evidence="5">
    <location>
        <begin position="1"/>
        <end position="58"/>
    </location>
</feature>
<keyword evidence="2" id="KW-0805">Transcription regulation</keyword>
<accession>A0A495XGU2</accession>
<dbReference type="PANTHER" id="PTHR30126:SF40">
    <property type="entry name" value="HTH-TYPE TRANSCRIPTIONAL REGULATOR GLTR"/>
    <property type="match status" value="1"/>
</dbReference>
<dbReference type="GO" id="GO:0000976">
    <property type="term" value="F:transcription cis-regulatory region binding"/>
    <property type="evidence" value="ECO:0007669"/>
    <property type="project" value="TreeGrafter"/>
</dbReference>
<dbReference type="Gene3D" id="1.10.10.10">
    <property type="entry name" value="Winged helix-like DNA-binding domain superfamily/Winged helix DNA-binding domain"/>
    <property type="match status" value="1"/>
</dbReference>
<reference evidence="6 7" key="1">
    <citation type="submission" date="2018-10" db="EMBL/GenBank/DDBJ databases">
        <title>Sequencing the genomes of 1000 actinobacteria strains.</title>
        <authorList>
            <person name="Klenk H.-P."/>
        </authorList>
    </citation>
    <scope>NUCLEOTIDE SEQUENCE [LARGE SCALE GENOMIC DNA]</scope>
    <source>
        <strain evidence="6 7">DSM 43911</strain>
    </source>
</reference>
<sequence>MDIRQLNAFRTVSQTGSITRAAAVLGYSQSAVTAQIKNLEAAVRTRLFERRREGVRLTAEGERFLPYANRLLRLSEEAMSALAPEAPPAGRLTIGASESITTYRLPGVIRHLHAAYPEVRLALRTYHEGPARMTEALERGDIDLALSHFVDPGPTGRPSRRLVSEELALVATPDHPLAARDVVVAEDLCSARTLIVQPTCVYDTALRTALPGPRTVAPLQFGTLEAVKIAARSGLGVALLPHVAVADLLRSGELVELAWTPPVSVSSYVLWGEEREDSRLFTALDRVLDRAIAEWRLPVPAVTE</sequence>
<dbReference type="SUPFAM" id="SSF53850">
    <property type="entry name" value="Periplasmic binding protein-like II"/>
    <property type="match status" value="1"/>
</dbReference>
<dbReference type="PROSITE" id="PS50931">
    <property type="entry name" value="HTH_LYSR"/>
    <property type="match status" value="1"/>
</dbReference>
<dbReference type="PRINTS" id="PR00039">
    <property type="entry name" value="HTHLYSR"/>
</dbReference>
<dbReference type="InterPro" id="IPR000847">
    <property type="entry name" value="LysR_HTH_N"/>
</dbReference>
<name>A0A495XGU2_9PSEU</name>
<evidence type="ECO:0000256" key="4">
    <source>
        <dbReference type="ARBA" id="ARBA00023163"/>
    </source>
</evidence>
<evidence type="ECO:0000259" key="5">
    <source>
        <dbReference type="PROSITE" id="PS50931"/>
    </source>
</evidence>
<comment type="caution">
    <text evidence="6">The sequence shown here is derived from an EMBL/GenBank/DDBJ whole genome shotgun (WGS) entry which is preliminary data.</text>
</comment>
<dbReference type="FunFam" id="1.10.10.10:FF:000001">
    <property type="entry name" value="LysR family transcriptional regulator"/>
    <property type="match status" value="1"/>
</dbReference>
<dbReference type="SUPFAM" id="SSF46785">
    <property type="entry name" value="Winged helix' DNA-binding domain"/>
    <property type="match status" value="1"/>
</dbReference>
<dbReference type="PANTHER" id="PTHR30126">
    <property type="entry name" value="HTH-TYPE TRANSCRIPTIONAL REGULATOR"/>
    <property type="match status" value="1"/>
</dbReference>
<dbReference type="RefSeq" id="WP_121225238.1">
    <property type="nucleotide sequence ID" value="NZ_JBIUBA010000037.1"/>
</dbReference>
<organism evidence="6 7">
    <name type="scientific">Saccharothrix variisporea</name>
    <dbReference type="NCBI Taxonomy" id="543527"/>
    <lineage>
        <taxon>Bacteria</taxon>
        <taxon>Bacillati</taxon>
        <taxon>Actinomycetota</taxon>
        <taxon>Actinomycetes</taxon>
        <taxon>Pseudonocardiales</taxon>
        <taxon>Pseudonocardiaceae</taxon>
        <taxon>Saccharothrix</taxon>
    </lineage>
</organism>
<keyword evidence="4" id="KW-0804">Transcription</keyword>
<protein>
    <submittedName>
        <fullName evidence="6">DNA-binding transcriptional LysR family regulator</fullName>
    </submittedName>
</protein>
<keyword evidence="3 6" id="KW-0238">DNA-binding</keyword>
<dbReference type="InterPro" id="IPR036388">
    <property type="entry name" value="WH-like_DNA-bd_sf"/>
</dbReference>
<dbReference type="AlphaFoldDB" id="A0A495XGU2"/>
<comment type="similarity">
    <text evidence="1">Belongs to the LysR transcriptional regulatory family.</text>
</comment>
<dbReference type="CDD" id="cd05466">
    <property type="entry name" value="PBP2_LTTR_substrate"/>
    <property type="match status" value="1"/>
</dbReference>
<gene>
    <name evidence="6" type="ORF">DFJ66_5615</name>
</gene>
<dbReference type="Proteomes" id="UP000272729">
    <property type="component" value="Unassembled WGS sequence"/>
</dbReference>
<evidence type="ECO:0000313" key="7">
    <source>
        <dbReference type="Proteomes" id="UP000272729"/>
    </source>
</evidence>
<dbReference type="InterPro" id="IPR005119">
    <property type="entry name" value="LysR_subst-bd"/>
</dbReference>
<dbReference type="InterPro" id="IPR036390">
    <property type="entry name" value="WH_DNA-bd_sf"/>
</dbReference>
<evidence type="ECO:0000256" key="2">
    <source>
        <dbReference type="ARBA" id="ARBA00023015"/>
    </source>
</evidence>
<dbReference type="Pfam" id="PF00126">
    <property type="entry name" value="HTH_1"/>
    <property type="match status" value="1"/>
</dbReference>
<proteinExistence type="inferred from homology"/>
<dbReference type="GO" id="GO:0003700">
    <property type="term" value="F:DNA-binding transcription factor activity"/>
    <property type="evidence" value="ECO:0007669"/>
    <property type="project" value="InterPro"/>
</dbReference>
<dbReference type="Gene3D" id="3.40.190.10">
    <property type="entry name" value="Periplasmic binding protein-like II"/>
    <property type="match status" value="2"/>
</dbReference>